<proteinExistence type="predicted"/>
<dbReference type="Proteomes" id="UP000789702">
    <property type="component" value="Unassembled WGS sequence"/>
</dbReference>
<evidence type="ECO:0000313" key="2">
    <source>
        <dbReference type="Proteomes" id="UP000789702"/>
    </source>
</evidence>
<comment type="caution">
    <text evidence="1">The sequence shown here is derived from an EMBL/GenBank/DDBJ whole genome shotgun (WGS) entry which is preliminary data.</text>
</comment>
<gene>
    <name evidence="1" type="ORF">DHETER_LOCUS15255</name>
</gene>
<name>A0ACA9QU30_9GLOM</name>
<dbReference type="EMBL" id="CAJVPU010051250">
    <property type="protein sequence ID" value="CAG8760945.1"/>
    <property type="molecule type" value="Genomic_DNA"/>
</dbReference>
<protein>
    <submittedName>
        <fullName evidence="1">5050_t:CDS:1</fullName>
    </submittedName>
</protein>
<sequence>QVESNNLPFNLSSIVEEIKHRQKQKEQKLKKSEVYLQDKLKRDSYLGMATVGHGRSRSITAGYCSISMTAM</sequence>
<accession>A0ACA9QU30</accession>
<evidence type="ECO:0000313" key="1">
    <source>
        <dbReference type="EMBL" id="CAG8760945.1"/>
    </source>
</evidence>
<feature type="non-terminal residue" evidence="1">
    <location>
        <position position="1"/>
    </location>
</feature>
<organism evidence="1 2">
    <name type="scientific">Dentiscutata heterogama</name>
    <dbReference type="NCBI Taxonomy" id="1316150"/>
    <lineage>
        <taxon>Eukaryota</taxon>
        <taxon>Fungi</taxon>
        <taxon>Fungi incertae sedis</taxon>
        <taxon>Mucoromycota</taxon>
        <taxon>Glomeromycotina</taxon>
        <taxon>Glomeromycetes</taxon>
        <taxon>Diversisporales</taxon>
        <taxon>Gigasporaceae</taxon>
        <taxon>Dentiscutata</taxon>
    </lineage>
</organism>
<feature type="non-terminal residue" evidence="1">
    <location>
        <position position="71"/>
    </location>
</feature>
<reference evidence="1" key="1">
    <citation type="submission" date="2021-06" db="EMBL/GenBank/DDBJ databases">
        <authorList>
            <person name="Kallberg Y."/>
            <person name="Tangrot J."/>
            <person name="Rosling A."/>
        </authorList>
    </citation>
    <scope>NUCLEOTIDE SEQUENCE</scope>
    <source>
        <strain evidence="1">IL203A</strain>
    </source>
</reference>
<keyword evidence="2" id="KW-1185">Reference proteome</keyword>